<reference evidence="22 23" key="1">
    <citation type="journal article" date="2017" name="Genome Med.">
        <title>A novel Ruminococcus gnavus clade enriched in inflammatory bowel disease patients.</title>
        <authorList>
            <person name="Hall A.B."/>
            <person name="Yassour M."/>
            <person name="Sauk J."/>
            <person name="Garner A."/>
            <person name="Jiang X."/>
            <person name="Arthur T."/>
            <person name="Lagoudas G.K."/>
            <person name="Vatanen T."/>
            <person name="Fornelos N."/>
            <person name="Wilson R."/>
            <person name="Bertha M."/>
            <person name="Cohen M."/>
            <person name="Garber J."/>
            <person name="Khalili H."/>
            <person name="Gevers D."/>
            <person name="Ananthakrishnan A.N."/>
            <person name="Kugathasan S."/>
            <person name="Lander E.S."/>
            <person name="Blainey P."/>
            <person name="Vlamakis H."/>
            <person name="Xavier R.J."/>
            <person name="Huttenhower C."/>
        </authorList>
    </citation>
    <scope>NUCLEOTIDE SEQUENCE [LARGE SCALE GENOMIC DNA]</scope>
    <source>
        <strain evidence="11 22">RJX1118</strain>
        <strain evidence="12 23">RJX1124</strain>
        <strain evidence="13 24">RJX1125</strain>
    </source>
</reference>
<dbReference type="RefSeq" id="WP_004843949.1">
    <property type="nucleotide sequence ID" value="NZ_AP031446.1"/>
</dbReference>
<dbReference type="Proteomes" id="UP001296643">
    <property type="component" value="Unassembled WGS sequence"/>
</dbReference>
<evidence type="ECO:0000313" key="2">
    <source>
        <dbReference type="EMBL" id="MCB5619297.1"/>
    </source>
</evidence>
<evidence type="ECO:0000313" key="15">
    <source>
        <dbReference type="EMBL" id="RGQ61973.1"/>
    </source>
</evidence>
<organism evidence="11 22">
    <name type="scientific">Mediterraneibacter gnavus</name>
    <name type="common">Ruminococcus gnavus</name>
    <dbReference type="NCBI Taxonomy" id="33038"/>
    <lineage>
        <taxon>Bacteria</taxon>
        <taxon>Bacillati</taxon>
        <taxon>Bacillota</taxon>
        <taxon>Clostridia</taxon>
        <taxon>Lachnospirales</taxon>
        <taxon>Lachnospiraceae</taxon>
        <taxon>Mediterraneibacter</taxon>
    </lineage>
</organism>
<dbReference type="Proteomes" id="UP000283992">
    <property type="component" value="Unassembled WGS sequence"/>
</dbReference>
<dbReference type="EMBL" id="NIHM01000016">
    <property type="protein sequence ID" value="PLT53774.1"/>
    <property type="molecule type" value="Genomic_DNA"/>
</dbReference>
<evidence type="ECO:0000313" key="32">
    <source>
        <dbReference type="Proteomes" id="UP000286137"/>
    </source>
</evidence>
<reference evidence="7" key="7">
    <citation type="submission" date="2022-12" db="EMBL/GenBank/DDBJ databases">
        <title>Genome of R. gnavus strain RSHDN_120.</title>
        <authorList>
            <person name="Abdugheni R."/>
        </authorList>
    </citation>
    <scope>NUCLEOTIDE SEQUENCE</scope>
    <source>
        <strain evidence="7">RSHDN_120</strain>
    </source>
</reference>
<dbReference type="Proteomes" id="UP000286137">
    <property type="component" value="Unassembled WGS sequence"/>
</dbReference>
<reference evidence="8" key="3">
    <citation type="journal article" date="2020" name="Cell Host Microbe">
        <title>Functional and Genomic Variation between Human-Derived Isolates of Lachnospiraceae Reveals Inter- and Intra-Species Diversity.</title>
        <authorList>
            <person name="Sorbara M.T."/>
            <person name="Littmann E.R."/>
            <person name="Fontana E."/>
            <person name="Moody T.U."/>
            <person name="Kohout C.E."/>
            <person name="Gjonbalaj M."/>
            <person name="Eaton V."/>
            <person name="Seok R."/>
            <person name="Leiner I.M."/>
            <person name="Pamer E.G."/>
        </authorList>
    </citation>
    <scope>NUCLEOTIDE SEQUENCE</scope>
    <source>
        <strain evidence="10">MSK.11.9</strain>
        <strain evidence="9">MSK.15.32</strain>
        <strain evidence="8">MSK.22.53</strain>
    </source>
</reference>
<evidence type="ECO:0000313" key="25">
    <source>
        <dbReference type="Proteomes" id="UP000260808"/>
    </source>
</evidence>
<dbReference type="EMBL" id="JAAIRM010000024">
    <property type="protein sequence ID" value="NSI20216.1"/>
    <property type="molecule type" value="Genomic_DNA"/>
</dbReference>
<dbReference type="Proteomes" id="UP001076974">
    <property type="component" value="Unassembled WGS sequence"/>
</dbReference>
<evidence type="ECO:0000313" key="4">
    <source>
        <dbReference type="EMBL" id="MCZ7694277.1"/>
    </source>
</evidence>
<evidence type="ECO:0000313" key="16">
    <source>
        <dbReference type="EMBL" id="RGT37885.1"/>
    </source>
</evidence>
<dbReference type="Proteomes" id="UP000260808">
    <property type="component" value="Unassembled WGS sequence"/>
</dbReference>
<gene>
    <name evidence="11" type="ORF">CDL18_11230</name>
    <name evidence="13" type="ORF">CDL23_11055</name>
    <name evidence="12" type="ORF">CDL26_16055</name>
    <name evidence="20" type="ORF">DW142_13115</name>
    <name evidence="19" type="ORF">DW243_06390</name>
    <name evidence="18" type="ORF">DW270_10000</name>
    <name evidence="17" type="ORF">DW812_07465</name>
    <name evidence="16" type="ORF">DWX36_11490</name>
    <name evidence="15" type="ORF">DWY88_14670</name>
    <name evidence="21" type="ORF">DWZ50_10215</name>
    <name evidence="14" type="ORF">DXC31_12185</name>
    <name evidence="8" type="ORF">G4958_12815</name>
    <name evidence="10" type="ORF">G4981_11265</name>
    <name evidence="9" type="ORF">G4993_12685</name>
    <name evidence="2" type="ORF">LIQ08_09055</name>
    <name evidence="1" type="ORF">LIQ10_08460</name>
    <name evidence="7" type="ORF">O4N78_06050</name>
    <name evidence="4" type="ORF">O8D18_09530</name>
    <name evidence="3" type="ORF">OZZ16_10510</name>
    <name evidence="6" type="ORF">PNU63_02140</name>
    <name evidence="5" type="ORF">PNW85_02620</name>
</gene>
<dbReference type="EMBL" id="JAQMLR010000002">
    <property type="protein sequence ID" value="MDB8737601.1"/>
    <property type="molecule type" value="Genomic_DNA"/>
</dbReference>
<evidence type="ECO:0000313" key="11">
    <source>
        <dbReference type="EMBL" id="PLT53774.1"/>
    </source>
</evidence>
<dbReference type="Proteomes" id="UP001212160">
    <property type="component" value="Unassembled WGS sequence"/>
</dbReference>
<evidence type="ECO:0000313" key="1">
    <source>
        <dbReference type="EMBL" id="MCB5493772.1"/>
    </source>
</evidence>
<dbReference type="EMBL" id="QRQE01000023">
    <property type="protein sequence ID" value="RHM75327.1"/>
    <property type="molecule type" value="Genomic_DNA"/>
</dbReference>
<dbReference type="EMBL" id="QRIA01000011">
    <property type="protein sequence ID" value="RHG18309.1"/>
    <property type="molecule type" value="Genomic_DNA"/>
</dbReference>
<reference evidence="8" key="4">
    <citation type="submission" date="2020-02" db="EMBL/GenBank/DDBJ databases">
        <authorList>
            <person name="Littmann E."/>
            <person name="Sorbara M."/>
        </authorList>
    </citation>
    <scope>NUCLEOTIDE SEQUENCE</scope>
    <source>
        <strain evidence="10">MSK.11.9</strain>
        <strain evidence="9">MSK.15.32</strain>
        <strain evidence="8">MSK.22.53</strain>
    </source>
</reference>
<evidence type="ECO:0000313" key="19">
    <source>
        <dbReference type="EMBL" id="RHG86064.1"/>
    </source>
</evidence>
<evidence type="ECO:0000313" key="3">
    <source>
        <dbReference type="EMBL" id="MCZ0690335.1"/>
    </source>
</evidence>
<dbReference type="EMBL" id="JAAIRY010000019">
    <property type="protein sequence ID" value="NSI65848.1"/>
    <property type="molecule type" value="Genomic_DNA"/>
</dbReference>
<dbReference type="EMBL" id="JAPRBD010000012">
    <property type="protein sequence ID" value="MCZ0690335.1"/>
    <property type="molecule type" value="Genomic_DNA"/>
</dbReference>
<evidence type="ECO:0000313" key="10">
    <source>
        <dbReference type="EMBL" id="NSI65848.1"/>
    </source>
</evidence>
<evidence type="ECO:0000313" key="12">
    <source>
        <dbReference type="EMBL" id="PLT68494.1"/>
    </source>
</evidence>
<dbReference type="GeneID" id="57434431"/>
<evidence type="ECO:0000313" key="6">
    <source>
        <dbReference type="EMBL" id="MDB8737601.1"/>
    </source>
</evidence>
<dbReference type="Proteomes" id="UP000283981">
    <property type="component" value="Unassembled WGS sequence"/>
</dbReference>
<evidence type="ECO:0000313" key="8">
    <source>
        <dbReference type="EMBL" id="NSI20216.1"/>
    </source>
</evidence>
<evidence type="ECO:0000313" key="30">
    <source>
        <dbReference type="Proteomes" id="UP000285610"/>
    </source>
</evidence>
<dbReference type="Proteomes" id="UP001297422">
    <property type="component" value="Unassembled WGS sequence"/>
</dbReference>
<dbReference type="EMBL" id="NIHS01000056">
    <property type="protein sequence ID" value="PLT68494.1"/>
    <property type="molecule type" value="Genomic_DNA"/>
</dbReference>
<evidence type="ECO:0000313" key="21">
    <source>
        <dbReference type="EMBL" id="RHM75327.1"/>
    </source>
</evidence>
<evidence type="ECO:0000313" key="14">
    <source>
        <dbReference type="EMBL" id="RGM21174.1"/>
    </source>
</evidence>
<dbReference type="EMBL" id="JAPZEG010000006">
    <property type="protein sequence ID" value="MDE1203140.1"/>
    <property type="molecule type" value="Genomic_DNA"/>
</dbReference>
<evidence type="ECO:0000313" key="17">
    <source>
        <dbReference type="EMBL" id="RHD07236.1"/>
    </source>
</evidence>
<evidence type="ECO:0000313" key="31">
    <source>
        <dbReference type="Proteomes" id="UP000285697"/>
    </source>
</evidence>
<dbReference type="Proteomes" id="UP000234891">
    <property type="component" value="Unassembled WGS sequence"/>
</dbReference>
<dbReference type="EMBL" id="QSIR01000008">
    <property type="protein sequence ID" value="RHD07236.1"/>
    <property type="molecule type" value="Genomic_DNA"/>
</dbReference>
<dbReference type="Proteomes" id="UP001296580">
    <property type="component" value="Unassembled WGS sequence"/>
</dbReference>
<dbReference type="EMBL" id="QSSX01000032">
    <property type="protein sequence ID" value="RGM21174.1"/>
    <property type="molecule type" value="Genomic_DNA"/>
</dbReference>
<dbReference type="EMBL" id="QRIS01000008">
    <property type="protein sequence ID" value="RHG86064.1"/>
    <property type="molecule type" value="Genomic_DNA"/>
</dbReference>
<evidence type="ECO:0000313" key="5">
    <source>
        <dbReference type="EMBL" id="MDB8685573.1"/>
    </source>
</evidence>
<reference evidence="4" key="8">
    <citation type="submission" date="2022-12" db="EMBL/GenBank/DDBJ databases">
        <title>Genome of R. gnavus strain RSHDN_123.</title>
        <authorList>
            <person name="Abdugheni R."/>
        </authorList>
    </citation>
    <scope>NUCLEOTIDE SEQUENCE</scope>
    <source>
        <strain evidence="4">RSHDN_123</strain>
    </source>
</reference>
<accession>A0A2N5NG80</accession>
<dbReference type="Proteomes" id="UP000285610">
    <property type="component" value="Unassembled WGS sequence"/>
</dbReference>
<evidence type="ECO:0000313" key="9">
    <source>
        <dbReference type="EMBL" id="NSI59247.1"/>
    </source>
</evidence>
<evidence type="ECO:0000313" key="29">
    <source>
        <dbReference type="Proteomes" id="UP000284472"/>
    </source>
</evidence>
<dbReference type="EMBL" id="JAPZED010000009">
    <property type="protein sequence ID" value="MCZ7694277.1"/>
    <property type="molecule type" value="Genomic_DNA"/>
</dbReference>
<dbReference type="Proteomes" id="UP000285697">
    <property type="component" value="Unassembled WGS sequence"/>
</dbReference>
<dbReference type="EMBL" id="NIHT01000016">
    <property type="protein sequence ID" value="PLT73804.1"/>
    <property type="molecule type" value="Genomic_DNA"/>
</dbReference>
<evidence type="ECO:0000313" key="13">
    <source>
        <dbReference type="EMBL" id="PLT73804.1"/>
    </source>
</evidence>
<dbReference type="Proteomes" id="UP001211731">
    <property type="component" value="Unassembled WGS sequence"/>
</dbReference>
<dbReference type="Proteomes" id="UP000235093">
    <property type="component" value="Unassembled WGS sequence"/>
</dbReference>
<comment type="caution">
    <text evidence="11">The sequence shown here is derived from an EMBL/GenBank/DDBJ whole genome shotgun (WGS) entry which is preliminary data.</text>
</comment>
<name>A0A2N5NG80_MEDGN</name>
<evidence type="ECO:0000313" key="22">
    <source>
        <dbReference type="Proteomes" id="UP000234849"/>
    </source>
</evidence>
<evidence type="ECO:0000313" key="18">
    <source>
        <dbReference type="EMBL" id="RHG18309.1"/>
    </source>
</evidence>
<dbReference type="Proteomes" id="UP000283834">
    <property type="component" value="Unassembled WGS sequence"/>
</dbReference>
<dbReference type="Proteomes" id="UP001149331">
    <property type="component" value="Unassembled WGS sequence"/>
</dbReference>
<dbReference type="EMBL" id="QRLN01000021">
    <property type="protein sequence ID" value="RHJ09396.1"/>
    <property type="molecule type" value="Genomic_DNA"/>
</dbReference>
<reference evidence="25 26" key="2">
    <citation type="submission" date="2018-08" db="EMBL/GenBank/DDBJ databases">
        <title>A genome reference for cultivated species of the human gut microbiota.</title>
        <authorList>
            <person name="Zou Y."/>
            <person name="Xue W."/>
            <person name="Luo G."/>
        </authorList>
    </citation>
    <scope>NUCLEOTIDE SEQUENCE [LARGE SCALE GENOMIC DNA]</scope>
    <source>
        <strain evidence="16 26">AF19-16AC</strain>
        <strain evidence="15 32">AF27-4BH</strain>
        <strain evidence="21 30">AF33-12</strain>
        <strain evidence="20 28">AM12-54</strain>
        <strain evidence="19 27">AM21-18</strain>
        <strain evidence="18 31">AM22-7AC</strain>
        <strain evidence="17 29">AM32-6</strain>
        <strain evidence="14 25">TF01-20-2</strain>
    </source>
</reference>
<evidence type="ECO:0000313" key="28">
    <source>
        <dbReference type="Proteomes" id="UP000283992"/>
    </source>
</evidence>
<dbReference type="EMBL" id="JAJBNC010000012">
    <property type="protein sequence ID" value="MCB5493772.1"/>
    <property type="molecule type" value="Genomic_DNA"/>
</dbReference>
<evidence type="ECO:0000313" key="20">
    <source>
        <dbReference type="EMBL" id="RHJ09396.1"/>
    </source>
</evidence>
<dbReference type="EMBL" id="JAJBOM010000010">
    <property type="protein sequence ID" value="MCB5619297.1"/>
    <property type="molecule type" value="Genomic_DNA"/>
</dbReference>
<dbReference type="AlphaFoldDB" id="A0A2N5NG80"/>
<reference evidence="3" key="6">
    <citation type="submission" date="2022-11" db="EMBL/GenBank/DDBJ databases">
        <title>Temperate bacteriophages infecting mucin-degrading bacterium Ruminococcus gnavus from the human gut.</title>
        <authorList>
            <person name="Buttimer C."/>
        </authorList>
    </citation>
    <scope>NUCLEOTIDE SEQUENCE</scope>
    <source>
        <strain evidence="3">CCUG 52279</strain>
    </source>
</reference>
<proteinExistence type="predicted"/>
<dbReference type="Proteomes" id="UP001148455">
    <property type="component" value="Unassembled WGS sequence"/>
</dbReference>
<dbReference type="Proteomes" id="UP001297370">
    <property type="component" value="Unassembled WGS sequence"/>
</dbReference>
<evidence type="ECO:0000313" key="24">
    <source>
        <dbReference type="Proteomes" id="UP000235093"/>
    </source>
</evidence>
<evidence type="ECO:0000313" key="27">
    <source>
        <dbReference type="Proteomes" id="UP000283981"/>
    </source>
</evidence>
<reference evidence="5" key="9">
    <citation type="submission" date="2023-01" db="EMBL/GenBank/DDBJ databases">
        <title>Human gut microbiome strain richness.</title>
        <authorList>
            <person name="Chen-Liaw A."/>
        </authorList>
    </citation>
    <scope>NUCLEOTIDE SEQUENCE</scope>
    <source>
        <strain evidence="6">1001217st1_A9_1001217B_191108</strain>
        <strain evidence="5">RTP21484st1_H11_RTP21484_190118</strain>
    </source>
</reference>
<evidence type="ECO:0000313" key="7">
    <source>
        <dbReference type="EMBL" id="MDE1203140.1"/>
    </source>
</evidence>
<dbReference type="EMBL" id="QRTJ01000039">
    <property type="protein sequence ID" value="RGQ61973.1"/>
    <property type="molecule type" value="Genomic_DNA"/>
</dbReference>
<evidence type="ECO:0000313" key="23">
    <source>
        <dbReference type="Proteomes" id="UP000234891"/>
    </source>
</evidence>
<dbReference type="Proteomes" id="UP000284472">
    <property type="component" value="Unassembled WGS sequence"/>
</dbReference>
<reference evidence="1" key="5">
    <citation type="submission" date="2021-10" db="EMBL/GenBank/DDBJ databases">
        <title>Collection of gut derived symbiotic bacterial strains cultured from healthy donors.</title>
        <authorList>
            <person name="Lin H."/>
            <person name="Littmann E."/>
            <person name="Claire K."/>
            <person name="Pamer E."/>
        </authorList>
    </citation>
    <scope>NUCLEOTIDE SEQUENCE</scope>
    <source>
        <strain evidence="2">MSK.23.18</strain>
        <strain evidence="1">MSK.23.4</strain>
    </source>
</reference>
<dbReference type="Proteomes" id="UP000234849">
    <property type="component" value="Unassembled WGS sequence"/>
</dbReference>
<sequence length="80" mass="9117">MALNFNQLAMLQKLRSSVQTFRNNHPKFPLFLNAVSADALKEDTIIEINVTSPDGKHYSSNLKLKSDDIELLEMLRQLNS</sequence>
<protein>
    <submittedName>
        <fullName evidence="11">Uncharacterized protein</fullName>
    </submittedName>
</protein>
<dbReference type="EMBL" id="JAAIRV010000027">
    <property type="protein sequence ID" value="NSI59247.1"/>
    <property type="molecule type" value="Genomic_DNA"/>
</dbReference>
<evidence type="ECO:0000313" key="26">
    <source>
        <dbReference type="Proteomes" id="UP000283834"/>
    </source>
</evidence>
<dbReference type="EMBL" id="QRWQ01000010">
    <property type="protein sequence ID" value="RGT37885.1"/>
    <property type="molecule type" value="Genomic_DNA"/>
</dbReference>
<dbReference type="Proteomes" id="UP001296581">
    <property type="component" value="Unassembled WGS sequence"/>
</dbReference>
<dbReference type="EMBL" id="JAQMLA010000005">
    <property type="protein sequence ID" value="MDB8685573.1"/>
    <property type="molecule type" value="Genomic_DNA"/>
</dbReference>